<comment type="subcellular location">
    <subcellularLocation>
        <location evidence="1">Nucleus</location>
    </subcellularLocation>
</comment>
<dbReference type="GO" id="GO:0003677">
    <property type="term" value="F:DNA binding"/>
    <property type="evidence" value="ECO:0007669"/>
    <property type="project" value="UniProtKB-KW"/>
</dbReference>
<name>A0A085NM15_9BILA</name>
<keyword evidence="3" id="KW-0479">Metal-binding</keyword>
<dbReference type="Proteomes" id="UP000030758">
    <property type="component" value="Unassembled WGS sequence"/>
</dbReference>
<organism evidence="11">
    <name type="scientific">Trichuris suis</name>
    <name type="common">pig whipworm</name>
    <dbReference type="NCBI Taxonomy" id="68888"/>
    <lineage>
        <taxon>Eukaryota</taxon>
        <taxon>Metazoa</taxon>
        <taxon>Ecdysozoa</taxon>
        <taxon>Nematoda</taxon>
        <taxon>Enoplea</taxon>
        <taxon>Dorylaimia</taxon>
        <taxon>Trichinellida</taxon>
        <taxon>Trichuridae</taxon>
        <taxon>Trichuris</taxon>
    </lineage>
</organism>
<keyword evidence="5" id="KW-0862">Zinc</keyword>
<dbReference type="SUPFAM" id="SSF46689">
    <property type="entry name" value="Homeodomain-like"/>
    <property type="match status" value="1"/>
</dbReference>
<dbReference type="FunFam" id="1.10.10.60:FF:000012">
    <property type="entry name" value="Metastasis-associated 1 family, member 3"/>
    <property type="match status" value="1"/>
</dbReference>
<dbReference type="GO" id="GO:0042826">
    <property type="term" value="F:histone deacetylase binding"/>
    <property type="evidence" value="ECO:0007669"/>
    <property type="project" value="TreeGrafter"/>
</dbReference>
<dbReference type="GO" id="GO:0005654">
    <property type="term" value="C:nucleoplasm"/>
    <property type="evidence" value="ECO:0007669"/>
    <property type="project" value="TreeGrafter"/>
</dbReference>
<keyword evidence="2" id="KW-0678">Repressor</keyword>
<keyword evidence="4" id="KW-0863">Zinc-finger</keyword>
<sequence>MSANEGENDLSDTNSFDEDDEDWSIKLEEDYCHDDDTAAELADLLADRDTSLTDLVAMYGHPDEQRSCETIKAAAREEESDESSVASDNLEKMLTWDSNTCSDEEIDPEYEPTHPHSSPRIGTEYQADVDLYPCTKPAYEPAYGPPVLFDFVDNDASMLFDYLASYSKMLKERKNPIPSLDVSRALNVLWQFHCKPGLALEHLKKELVDFYPENVEYTDIQLRMYPYNPQLPWEQQEVTAFENGIKMYGKNFRKIKDEILPYRALSDLTNFYYQFKLTERYKMLPKSSSPVIEKLKGYMTRAETAKNEEPIAGPSHAFKDTSVIPEFCVDGENDTDDVKVETITTFKATLVAVNGEGKDEATCVQKASKAGDADEETKAGENGEINSVHSVTGSYDM</sequence>
<feature type="compositionally biased region" description="Basic and acidic residues" evidence="8">
    <location>
        <begin position="369"/>
        <end position="381"/>
    </location>
</feature>
<feature type="compositionally biased region" description="Polar residues" evidence="8">
    <location>
        <begin position="384"/>
        <end position="397"/>
    </location>
</feature>
<evidence type="ECO:0000259" key="9">
    <source>
        <dbReference type="PROSITE" id="PS51293"/>
    </source>
</evidence>
<evidence type="ECO:0000256" key="1">
    <source>
        <dbReference type="ARBA" id="ARBA00004123"/>
    </source>
</evidence>
<evidence type="ECO:0000256" key="5">
    <source>
        <dbReference type="ARBA" id="ARBA00022833"/>
    </source>
</evidence>
<evidence type="ECO:0000256" key="6">
    <source>
        <dbReference type="ARBA" id="ARBA00023125"/>
    </source>
</evidence>
<reference evidence="11 12" key="1">
    <citation type="journal article" date="2014" name="Nat. Genet.">
        <title>Genome and transcriptome of the porcine whipworm Trichuris suis.</title>
        <authorList>
            <person name="Jex A.R."/>
            <person name="Nejsum P."/>
            <person name="Schwarz E.M."/>
            <person name="Hu L."/>
            <person name="Young N.D."/>
            <person name="Hall R.S."/>
            <person name="Korhonen P.K."/>
            <person name="Liao S."/>
            <person name="Thamsborg S."/>
            <person name="Xia J."/>
            <person name="Xu P."/>
            <person name="Wang S."/>
            <person name="Scheerlinck J.P."/>
            <person name="Hofmann A."/>
            <person name="Sternberg P.W."/>
            <person name="Wang J."/>
            <person name="Gasser R.B."/>
        </authorList>
    </citation>
    <scope>NUCLEOTIDE SEQUENCE [LARGE SCALE GENOMIC DNA]</scope>
    <source>
        <strain evidence="11">DCEP-RM93F</strain>
        <strain evidence="10">DCEP-RM93M</strain>
    </source>
</reference>
<gene>
    <name evidence="10" type="ORF">M513_01009</name>
    <name evidence="11" type="ORF">M514_01009</name>
</gene>
<dbReference type="GO" id="GO:0003714">
    <property type="term" value="F:transcription corepressor activity"/>
    <property type="evidence" value="ECO:0007669"/>
    <property type="project" value="TreeGrafter"/>
</dbReference>
<dbReference type="EMBL" id="KL367487">
    <property type="protein sequence ID" value="KFD70511.1"/>
    <property type="molecule type" value="Genomic_DNA"/>
</dbReference>
<evidence type="ECO:0000256" key="8">
    <source>
        <dbReference type="SAM" id="MobiDB-lite"/>
    </source>
</evidence>
<dbReference type="InterPro" id="IPR009057">
    <property type="entry name" value="Homeodomain-like_sf"/>
</dbReference>
<evidence type="ECO:0000313" key="10">
    <source>
        <dbReference type="EMBL" id="KFD58246.1"/>
    </source>
</evidence>
<dbReference type="AlphaFoldDB" id="A0A085NM15"/>
<dbReference type="GO" id="GO:0008270">
    <property type="term" value="F:zinc ion binding"/>
    <property type="evidence" value="ECO:0007669"/>
    <property type="project" value="UniProtKB-KW"/>
</dbReference>
<dbReference type="Gene3D" id="1.10.10.60">
    <property type="entry name" value="Homeodomain-like"/>
    <property type="match status" value="1"/>
</dbReference>
<dbReference type="PANTHER" id="PTHR10865">
    <property type="entry name" value="METASTASIS-ASSOCIATED PROTEIN AND MESODERM INDUCTION EARLY RESPONSE PROTEIN"/>
    <property type="match status" value="1"/>
</dbReference>
<dbReference type="EMBL" id="KL363185">
    <property type="protein sequence ID" value="KFD58246.1"/>
    <property type="molecule type" value="Genomic_DNA"/>
</dbReference>
<dbReference type="Proteomes" id="UP000030764">
    <property type="component" value="Unassembled WGS sequence"/>
</dbReference>
<keyword evidence="6" id="KW-0238">DNA-binding</keyword>
<evidence type="ECO:0000256" key="7">
    <source>
        <dbReference type="ARBA" id="ARBA00023242"/>
    </source>
</evidence>
<protein>
    <recommendedName>
        <fullName evidence="9">SANT domain-containing protein</fullName>
    </recommendedName>
</protein>
<dbReference type="InterPro" id="IPR040138">
    <property type="entry name" value="MIER/MTA"/>
</dbReference>
<keyword evidence="12" id="KW-1185">Reference proteome</keyword>
<feature type="region of interest" description="Disordered" evidence="8">
    <location>
        <begin position="1"/>
        <end position="23"/>
    </location>
</feature>
<evidence type="ECO:0000313" key="11">
    <source>
        <dbReference type="EMBL" id="KFD70511.1"/>
    </source>
</evidence>
<proteinExistence type="predicted"/>
<dbReference type="PANTHER" id="PTHR10865:SF28">
    <property type="entry name" value="ELM2 DOMAIN-CONTAINING PROTEIN"/>
    <property type="match status" value="1"/>
</dbReference>
<dbReference type="InterPro" id="IPR017884">
    <property type="entry name" value="SANT_dom"/>
</dbReference>
<evidence type="ECO:0000313" key="12">
    <source>
        <dbReference type="Proteomes" id="UP000030764"/>
    </source>
</evidence>
<dbReference type="PROSITE" id="PS51293">
    <property type="entry name" value="SANT"/>
    <property type="match status" value="1"/>
</dbReference>
<accession>A0A085NM15</accession>
<feature type="region of interest" description="Disordered" evidence="8">
    <location>
        <begin position="366"/>
        <end position="397"/>
    </location>
</feature>
<dbReference type="GO" id="GO:0000122">
    <property type="term" value="P:negative regulation of transcription by RNA polymerase II"/>
    <property type="evidence" value="ECO:0007669"/>
    <property type="project" value="TreeGrafter"/>
</dbReference>
<feature type="domain" description="SANT" evidence="9">
    <location>
        <begin position="233"/>
        <end position="280"/>
    </location>
</feature>
<evidence type="ECO:0000256" key="2">
    <source>
        <dbReference type="ARBA" id="ARBA00022491"/>
    </source>
</evidence>
<evidence type="ECO:0000256" key="4">
    <source>
        <dbReference type="ARBA" id="ARBA00022771"/>
    </source>
</evidence>
<keyword evidence="7" id="KW-0539">Nucleus</keyword>
<feature type="compositionally biased region" description="Acidic residues" evidence="8">
    <location>
        <begin position="1"/>
        <end position="22"/>
    </location>
</feature>
<evidence type="ECO:0000256" key="3">
    <source>
        <dbReference type="ARBA" id="ARBA00022723"/>
    </source>
</evidence>